<proteinExistence type="predicted"/>
<keyword evidence="2" id="KW-1185">Reference proteome</keyword>
<dbReference type="EMBL" id="PDKK01000015">
    <property type="protein sequence ID" value="RXK02460.1"/>
    <property type="molecule type" value="Genomic_DNA"/>
</dbReference>
<accession>A0A4Q1AFX2</accession>
<protein>
    <submittedName>
        <fullName evidence="1">Uncharacterized protein</fullName>
    </submittedName>
</protein>
<comment type="caution">
    <text evidence="1">The sequence shown here is derived from an EMBL/GenBank/DDBJ whole genome shotgun (WGS) entry which is preliminary data.</text>
</comment>
<evidence type="ECO:0000313" key="2">
    <source>
        <dbReference type="Proteomes" id="UP000289758"/>
    </source>
</evidence>
<name>A0A4Q1AFX2_9BACT</name>
<dbReference type="RefSeq" id="WP_129088140.1">
    <property type="nucleotide sequence ID" value="NZ_CP053836.1"/>
</dbReference>
<reference evidence="1 2" key="1">
    <citation type="submission" date="2017-10" db="EMBL/GenBank/DDBJ databases">
        <title>Genomics of the genus Arcobacter.</title>
        <authorList>
            <person name="Perez-Cataluna A."/>
            <person name="Figueras M.J."/>
        </authorList>
    </citation>
    <scope>NUCLEOTIDE SEQUENCE [LARGE SCALE GENOMIC DNA]</scope>
    <source>
        <strain evidence="1 2">CECT 8441</strain>
    </source>
</reference>
<organism evidence="1 2">
    <name type="scientific">Halarcobacter ebronensis</name>
    <dbReference type="NCBI Taxonomy" id="1462615"/>
    <lineage>
        <taxon>Bacteria</taxon>
        <taxon>Pseudomonadati</taxon>
        <taxon>Campylobacterota</taxon>
        <taxon>Epsilonproteobacteria</taxon>
        <taxon>Campylobacterales</taxon>
        <taxon>Arcobacteraceae</taxon>
        <taxon>Halarcobacter</taxon>
    </lineage>
</organism>
<dbReference type="Proteomes" id="UP000289758">
    <property type="component" value="Unassembled WGS sequence"/>
</dbReference>
<dbReference type="OrthoDB" id="5347323at2"/>
<sequence length="1227" mass="142199">MGNEFNVLEKGIIKCACGGEVVLTSTVPNLKINGEKPLYLKDILNAPISGCPSKDPCTKVASISDAGTEVNVSATGLTYLLRTDGFKSDKGRAIILNDPGQRTSKISAIPSLENQDVEPEEEITKEEYQEEIIKKDTIYTLSFLRKYQDIYKPIRPTRAFRNTIETHSTDALDEFNDTSIHSHTFAFIYITQNGKTAEYQVFSKGNIYAESQKDIFFQNTATTKITEIIPIYEESKIDISYSNIQLKDNSDIKKLKKISFSPTSVDGINTFYIKELDDIDLREVTKQDIKNKKIEKGTDENVNIVCIIEDILAEIEDLYLEYHTRYKVAYRKNHDIIEDIKARNKYPYTIANLVDYFYVSKNEEKIYKEDTEKLKTLYNKLVGLLLSDDSLLEKFFKDENDISKILDKDTKKVAASYIQQINIIKSDFFEDKNDSKRKENLNNAMITKRYFKTTAKNQKFVYMTKAVTGQSKHVGYGYKKFEFNSSNQAFTKIKNDARQVLAYLMFSLYFSEEFEDELKKLDNYSKIDSLRDKFLLQLKSIAPLPNISDDSIQDVQKAVKVNSSVYWDTIGALEEYKDNYLKEYENLDHTKKIKSFEQYGDSVKFKTKYLYYDKTLKYYKKEKEFETPKEILTKIVSKLNDSKLIEVLNIYKNIKDTNSFNYVVSAMNIAYMLSTPRIYLDEETDKTSFFSSSLTHIYDFVVDLTNKRINLSDEEKNTLNKEYQIANNYSDMQVKLLLNSVFFPENKNPKGLEFLKLFAKKDENQKLLKENEDKYKSVTGLPQNLKSKERELYETIKNIEGITSGLEKILVEMKNVAPERRTLSKTVYFRVGSKLKVFSNILVYASAADYLFFNDEKKTIKSHIGFINDMANISVMVGGFIEKNPKMPLEVLRNYLSAKAVKEISLSSQKLLTYAENTMLKKLSIISIVVTTLFDSVNLYKREDYDALAVTTLATGLNIALLICTPTLPAFITGVLLTIITGIILNEIIDSDVDIYLKKSLLYKTIDFSVFKALFDKEQSKKYQAYYLFETTNKDDELKAISDDGFNDYKKLIDFIGKNYKGKENFFDTALNNELSFLKASIYGYKLELLDRRKGKKLKNIYGNDVQLWQNTFVKVPQILIDNKETKFIFKIDDTYKEIKQNLFIKESNYALYDLFNQDFNILKELELINYKKASIIVLSPLVELKYNFTYNYRELVYLDVLGFEQVSFTPEDKNNLEQFIEKKEDK</sequence>
<dbReference type="AlphaFoldDB" id="A0A4Q1AFX2"/>
<evidence type="ECO:0000313" key="1">
    <source>
        <dbReference type="EMBL" id="RXK02460.1"/>
    </source>
</evidence>
<gene>
    <name evidence="1" type="ORF">CRV07_13400</name>
</gene>